<dbReference type="CDD" id="cd01948">
    <property type="entry name" value="EAL"/>
    <property type="match status" value="1"/>
</dbReference>
<dbReference type="Proteomes" id="UP000682403">
    <property type="component" value="Unassembled WGS sequence"/>
</dbReference>
<dbReference type="PANTHER" id="PTHR44757">
    <property type="entry name" value="DIGUANYLATE CYCLASE DGCP"/>
    <property type="match status" value="1"/>
</dbReference>
<dbReference type="RefSeq" id="WP_211556316.1">
    <property type="nucleotide sequence ID" value="NZ_JAGVRK010000001.1"/>
</dbReference>
<feature type="domain" description="PAC" evidence="3">
    <location>
        <begin position="313"/>
        <end position="364"/>
    </location>
</feature>
<keyword evidence="1" id="KW-0472">Membrane</keyword>
<keyword evidence="1" id="KW-0812">Transmembrane</keyword>
<feature type="transmembrane region" description="Helical" evidence="1">
    <location>
        <begin position="83"/>
        <end position="101"/>
    </location>
</feature>
<accession>A0ABS5LAE0</accession>
<evidence type="ECO:0000259" key="4">
    <source>
        <dbReference type="PROSITE" id="PS50883"/>
    </source>
</evidence>
<dbReference type="InterPro" id="IPR035919">
    <property type="entry name" value="EAL_sf"/>
</dbReference>
<dbReference type="SUPFAM" id="SSF55073">
    <property type="entry name" value="Nucleotide cyclase"/>
    <property type="match status" value="1"/>
</dbReference>
<feature type="domain" description="EAL" evidence="4">
    <location>
        <begin position="527"/>
        <end position="781"/>
    </location>
</feature>
<feature type="transmembrane region" description="Helical" evidence="1">
    <location>
        <begin position="215"/>
        <end position="235"/>
    </location>
</feature>
<keyword evidence="1" id="KW-1133">Transmembrane helix</keyword>
<dbReference type="Pfam" id="PF13426">
    <property type="entry name" value="PAS_9"/>
    <property type="match status" value="1"/>
</dbReference>
<dbReference type="Gene3D" id="3.30.450.20">
    <property type="entry name" value="PAS domain"/>
    <property type="match status" value="1"/>
</dbReference>
<dbReference type="CDD" id="cd00130">
    <property type="entry name" value="PAS"/>
    <property type="match status" value="1"/>
</dbReference>
<dbReference type="PROSITE" id="PS50113">
    <property type="entry name" value="PAC"/>
    <property type="match status" value="1"/>
</dbReference>
<evidence type="ECO:0000256" key="1">
    <source>
        <dbReference type="SAM" id="Phobius"/>
    </source>
</evidence>
<dbReference type="EMBL" id="JAGVRK010000001">
    <property type="protein sequence ID" value="MBS2967681.1"/>
    <property type="molecule type" value="Genomic_DNA"/>
</dbReference>
<dbReference type="InterPro" id="IPR001633">
    <property type="entry name" value="EAL_dom"/>
</dbReference>
<feature type="transmembrane region" description="Helical" evidence="1">
    <location>
        <begin position="16"/>
        <end position="35"/>
    </location>
</feature>
<reference evidence="5 6" key="1">
    <citation type="submission" date="2021-04" db="EMBL/GenBank/DDBJ databases">
        <title>Metabacillus sp. strain KIGAM252 whole genome sequence.</title>
        <authorList>
            <person name="Seo M.-J."/>
            <person name="Cho E.-S."/>
            <person name="Hwang C.Y."/>
            <person name="Yoon D.J."/>
        </authorList>
    </citation>
    <scope>NUCLEOTIDE SEQUENCE [LARGE SCALE GENOMIC DNA]</scope>
    <source>
        <strain evidence="5 6">KIGAM252</strain>
    </source>
</reference>
<organism evidence="5 6">
    <name type="scientific">Metabacillus flavus</name>
    <dbReference type="NCBI Taxonomy" id="2823519"/>
    <lineage>
        <taxon>Bacteria</taxon>
        <taxon>Bacillati</taxon>
        <taxon>Bacillota</taxon>
        <taxon>Bacilli</taxon>
        <taxon>Bacillales</taxon>
        <taxon>Bacillaceae</taxon>
        <taxon>Metabacillus</taxon>
    </lineage>
</organism>
<feature type="transmembrane region" description="Helical" evidence="1">
    <location>
        <begin position="47"/>
        <end position="71"/>
    </location>
</feature>
<dbReference type="InterPro" id="IPR000160">
    <property type="entry name" value="GGDEF_dom"/>
</dbReference>
<sequence length="784" mass="87236">MDPNGVDHLEIFVDPIIYGVCAILSMLSVLGILAYSIKLKDHPGVSFLEKISVSAGIGFLFWITQILFYTSLHFSVSPDVTNLVYLPIFIFLIFFLFQFISSRKAGQIGHNHYAKVCLYMTCALLAADYAGFYPIYEGQMDLNFLLIIICATIVVGTVFSGAQLLFIVLDEESKRSAMYWGLTGSILIGSALSVFPYMVILSVLSVSDQHHPFVLLPYAIGLISMAALEFIPSYYSYRKLNVKKEEYASLYQNNLDAVFTLSTGGIITGCNHAAEILTGYTEKELQGKRYALLGHSEEISSLYVTKALAGEAFSAEVEINMKDGNPLTVIASIISITAHGKATGIYAILKDITEIKEAEETIQQLAFYDDLTGLPNQKRFKYLVSQTKIPYTLVSIAIVNLQSIEELYGERAAAEVIKAAAEKLKNSMPEGSILGSTDPGIFSLALFGKKPGELNSSYFYALEKPVCYKETFVNITAAVGAAVYPEHSASHEEIFKYASMALNVAKNRSTSKHLTFSNELNEHYHRELYTENELRKAILNEELTVHYQPKFSLETGQYNSAEALVRWVHPELGPVSPAVFIPIAEKTGLIRGLERFVLKTAFLQMKQWKEIGYPFQRVAVNFSHYHFYDDGIVDTVKEILEVTGLVPECAEIEITESAMIENKEETISKLNELKKLGIKISLDDFGTGYSSLSYLQELPIDVLKIDRSFINKINTSKQSNAILSSIIAIAKDLNLEIVAEGVETKEQLEFLEALHCPSIQGFYFSPPLPPSDMDALLTNHIGYK</sequence>
<dbReference type="SMART" id="SM00091">
    <property type="entry name" value="PAS"/>
    <property type="match status" value="1"/>
</dbReference>
<dbReference type="Gene3D" id="3.20.20.450">
    <property type="entry name" value="EAL domain"/>
    <property type="match status" value="1"/>
</dbReference>
<dbReference type="SMART" id="SM00052">
    <property type="entry name" value="EAL"/>
    <property type="match status" value="1"/>
</dbReference>
<dbReference type="Pfam" id="PF00563">
    <property type="entry name" value="EAL"/>
    <property type="match status" value="1"/>
</dbReference>
<dbReference type="PROSITE" id="PS50112">
    <property type="entry name" value="PAS"/>
    <property type="match status" value="1"/>
</dbReference>
<dbReference type="InterPro" id="IPR000700">
    <property type="entry name" value="PAS-assoc_C"/>
</dbReference>
<gene>
    <name evidence="5" type="ORF">J9317_02695</name>
</gene>
<feature type="transmembrane region" description="Helical" evidence="1">
    <location>
        <begin position="113"/>
        <end position="136"/>
    </location>
</feature>
<dbReference type="InterPro" id="IPR035965">
    <property type="entry name" value="PAS-like_dom_sf"/>
</dbReference>
<feature type="transmembrane region" description="Helical" evidence="1">
    <location>
        <begin position="142"/>
        <end position="167"/>
    </location>
</feature>
<dbReference type="PROSITE" id="PS50883">
    <property type="entry name" value="EAL"/>
    <property type="match status" value="1"/>
</dbReference>
<dbReference type="InterPro" id="IPR029787">
    <property type="entry name" value="Nucleotide_cyclase"/>
</dbReference>
<dbReference type="SMART" id="SM00267">
    <property type="entry name" value="GGDEF"/>
    <property type="match status" value="1"/>
</dbReference>
<comment type="caution">
    <text evidence="5">The sequence shown here is derived from an EMBL/GenBank/DDBJ whole genome shotgun (WGS) entry which is preliminary data.</text>
</comment>
<evidence type="ECO:0000313" key="5">
    <source>
        <dbReference type="EMBL" id="MBS2967681.1"/>
    </source>
</evidence>
<dbReference type="InterPro" id="IPR052155">
    <property type="entry name" value="Biofilm_reg_signaling"/>
</dbReference>
<evidence type="ECO:0000259" key="3">
    <source>
        <dbReference type="PROSITE" id="PS50113"/>
    </source>
</evidence>
<dbReference type="Pfam" id="PF00990">
    <property type="entry name" value="GGDEF"/>
    <property type="match status" value="1"/>
</dbReference>
<dbReference type="SUPFAM" id="SSF55785">
    <property type="entry name" value="PYP-like sensor domain (PAS domain)"/>
    <property type="match status" value="1"/>
</dbReference>
<evidence type="ECO:0000313" key="6">
    <source>
        <dbReference type="Proteomes" id="UP000682403"/>
    </source>
</evidence>
<feature type="domain" description="PAS" evidence="2">
    <location>
        <begin position="243"/>
        <end position="288"/>
    </location>
</feature>
<dbReference type="PANTHER" id="PTHR44757:SF2">
    <property type="entry name" value="BIOFILM ARCHITECTURE MAINTENANCE PROTEIN MBAA"/>
    <property type="match status" value="1"/>
</dbReference>
<proteinExistence type="predicted"/>
<keyword evidence="6" id="KW-1185">Reference proteome</keyword>
<protein>
    <submittedName>
        <fullName evidence="5">EAL domain-containing protein</fullName>
    </submittedName>
</protein>
<feature type="transmembrane region" description="Helical" evidence="1">
    <location>
        <begin position="179"/>
        <end position="203"/>
    </location>
</feature>
<dbReference type="Gene3D" id="3.30.70.270">
    <property type="match status" value="1"/>
</dbReference>
<dbReference type="NCBIfam" id="TIGR00229">
    <property type="entry name" value="sensory_box"/>
    <property type="match status" value="1"/>
</dbReference>
<dbReference type="InterPro" id="IPR000014">
    <property type="entry name" value="PAS"/>
</dbReference>
<dbReference type="InterPro" id="IPR043128">
    <property type="entry name" value="Rev_trsase/Diguanyl_cyclase"/>
</dbReference>
<evidence type="ECO:0000259" key="2">
    <source>
        <dbReference type="PROSITE" id="PS50112"/>
    </source>
</evidence>
<name>A0ABS5LAE0_9BACI</name>
<dbReference type="SUPFAM" id="SSF141868">
    <property type="entry name" value="EAL domain-like"/>
    <property type="match status" value="1"/>
</dbReference>